<feature type="transmembrane region" description="Helical" evidence="1">
    <location>
        <begin position="15"/>
        <end position="43"/>
    </location>
</feature>
<evidence type="ECO:0000313" key="2">
    <source>
        <dbReference type="EMBL" id="EWS72021.1"/>
    </source>
</evidence>
<protein>
    <submittedName>
        <fullName evidence="2">Transmembrane protein, putative</fullName>
    </submittedName>
</protein>
<dbReference type="AlphaFoldDB" id="W7XDT3"/>
<dbReference type="EMBL" id="GG662470">
    <property type="protein sequence ID" value="EWS72021.1"/>
    <property type="molecule type" value="Genomic_DNA"/>
</dbReference>
<accession>W7XDT3</accession>
<organism evidence="2 3">
    <name type="scientific">Tetrahymena thermophila (strain SB210)</name>
    <dbReference type="NCBI Taxonomy" id="312017"/>
    <lineage>
        <taxon>Eukaryota</taxon>
        <taxon>Sar</taxon>
        <taxon>Alveolata</taxon>
        <taxon>Ciliophora</taxon>
        <taxon>Intramacronucleata</taxon>
        <taxon>Oligohymenophorea</taxon>
        <taxon>Hymenostomatida</taxon>
        <taxon>Tetrahymenina</taxon>
        <taxon>Tetrahymenidae</taxon>
        <taxon>Tetrahymena</taxon>
    </lineage>
</organism>
<dbReference type="KEGG" id="tet:TTHERM_001080489"/>
<gene>
    <name evidence="2" type="ORF">TTHERM_001080489</name>
</gene>
<dbReference type="RefSeq" id="XP_012655451.1">
    <property type="nucleotide sequence ID" value="XM_012799997.1"/>
</dbReference>
<evidence type="ECO:0000313" key="3">
    <source>
        <dbReference type="Proteomes" id="UP000009168"/>
    </source>
</evidence>
<reference evidence="3" key="1">
    <citation type="journal article" date="2006" name="PLoS Biol.">
        <title>Macronuclear genome sequence of the ciliate Tetrahymena thermophila, a model eukaryote.</title>
        <authorList>
            <person name="Eisen J.A."/>
            <person name="Coyne R.S."/>
            <person name="Wu M."/>
            <person name="Wu D."/>
            <person name="Thiagarajan M."/>
            <person name="Wortman J.R."/>
            <person name="Badger J.H."/>
            <person name="Ren Q."/>
            <person name="Amedeo P."/>
            <person name="Jones K.M."/>
            <person name="Tallon L.J."/>
            <person name="Delcher A.L."/>
            <person name="Salzberg S.L."/>
            <person name="Silva J.C."/>
            <person name="Haas B.J."/>
            <person name="Majoros W.H."/>
            <person name="Farzad M."/>
            <person name="Carlton J.M."/>
            <person name="Smith R.K. Jr."/>
            <person name="Garg J."/>
            <person name="Pearlman R.E."/>
            <person name="Karrer K.M."/>
            <person name="Sun L."/>
            <person name="Manning G."/>
            <person name="Elde N.C."/>
            <person name="Turkewitz A.P."/>
            <person name="Asai D.J."/>
            <person name="Wilkes D.E."/>
            <person name="Wang Y."/>
            <person name="Cai H."/>
            <person name="Collins K."/>
            <person name="Stewart B.A."/>
            <person name="Lee S.R."/>
            <person name="Wilamowska K."/>
            <person name="Weinberg Z."/>
            <person name="Ruzzo W.L."/>
            <person name="Wloga D."/>
            <person name="Gaertig J."/>
            <person name="Frankel J."/>
            <person name="Tsao C.-C."/>
            <person name="Gorovsky M.A."/>
            <person name="Keeling P.J."/>
            <person name="Waller R.F."/>
            <person name="Patron N.J."/>
            <person name="Cherry J.M."/>
            <person name="Stover N.A."/>
            <person name="Krieger C.J."/>
            <person name="del Toro C."/>
            <person name="Ryder H.F."/>
            <person name="Williamson S.C."/>
            <person name="Barbeau R.A."/>
            <person name="Hamilton E.P."/>
            <person name="Orias E."/>
        </authorList>
    </citation>
    <scope>NUCLEOTIDE SEQUENCE [LARGE SCALE GENOMIC DNA]</scope>
    <source>
        <strain evidence="3">SB210</strain>
    </source>
</reference>
<keyword evidence="3" id="KW-1185">Reference proteome</keyword>
<keyword evidence="1 2" id="KW-0812">Transmembrane</keyword>
<keyword evidence="1" id="KW-1133">Transmembrane helix</keyword>
<dbReference type="GeneID" id="24441637"/>
<dbReference type="InParanoid" id="W7XDT3"/>
<proteinExistence type="predicted"/>
<name>W7XDT3_TETTS</name>
<dbReference type="Proteomes" id="UP000009168">
    <property type="component" value="Unassembled WGS sequence"/>
</dbReference>
<keyword evidence="1" id="KW-0472">Membrane</keyword>
<evidence type="ECO:0000256" key="1">
    <source>
        <dbReference type="SAM" id="Phobius"/>
    </source>
</evidence>
<sequence length="142" mass="16971">MHMIILIKATFKRPLIFYIAIFTFKEISGFFHLIICCHLLCLFRPKIHSAFIHFNKNILIFQVYSVRSLENLFHFQVYHFKMLINIKKQSIYNTHINKQTIKTYVHINKTNKSLILINKNVNNQKSFLAKLDMILNQSSQRV</sequence>